<feature type="compositionally biased region" description="Low complexity" evidence="1">
    <location>
        <begin position="1"/>
        <end position="30"/>
    </location>
</feature>
<organism evidence="2 3">
    <name type="scientific">Variovorax ginsengisoli</name>
    <dbReference type="NCBI Taxonomy" id="363844"/>
    <lineage>
        <taxon>Bacteria</taxon>
        <taxon>Pseudomonadati</taxon>
        <taxon>Pseudomonadota</taxon>
        <taxon>Betaproteobacteria</taxon>
        <taxon>Burkholderiales</taxon>
        <taxon>Comamonadaceae</taxon>
        <taxon>Variovorax</taxon>
    </lineage>
</organism>
<dbReference type="EMBL" id="JAUKVY010000021">
    <property type="protein sequence ID" value="MDO1535663.1"/>
    <property type="molecule type" value="Genomic_DNA"/>
</dbReference>
<feature type="region of interest" description="Disordered" evidence="1">
    <location>
        <begin position="299"/>
        <end position="341"/>
    </location>
</feature>
<evidence type="ECO:0000313" key="3">
    <source>
        <dbReference type="Proteomes" id="UP001169027"/>
    </source>
</evidence>
<dbReference type="RefSeq" id="WP_301813449.1">
    <property type="nucleotide sequence ID" value="NZ_JAUJZH010000021.1"/>
</dbReference>
<proteinExistence type="predicted"/>
<feature type="region of interest" description="Disordered" evidence="1">
    <location>
        <begin position="1"/>
        <end position="68"/>
    </location>
</feature>
<protein>
    <submittedName>
        <fullName evidence="2">Uncharacterized protein</fullName>
    </submittedName>
</protein>
<evidence type="ECO:0000256" key="1">
    <source>
        <dbReference type="SAM" id="MobiDB-lite"/>
    </source>
</evidence>
<evidence type="ECO:0000313" key="2">
    <source>
        <dbReference type="EMBL" id="MDO1535663.1"/>
    </source>
</evidence>
<gene>
    <name evidence="2" type="ORF">Q2T77_25595</name>
</gene>
<name>A0ABT8S9T1_9BURK</name>
<feature type="compositionally biased region" description="Low complexity" evidence="1">
    <location>
        <begin position="321"/>
        <end position="331"/>
    </location>
</feature>
<keyword evidence="3" id="KW-1185">Reference proteome</keyword>
<reference evidence="2" key="1">
    <citation type="submission" date="2023-06" db="EMBL/GenBank/DDBJ databases">
        <authorList>
            <person name="Jiang Y."/>
            <person name="Liu Q."/>
        </authorList>
    </citation>
    <scope>NUCLEOTIDE SEQUENCE</scope>
    <source>
        <strain evidence="2">CGMCC 1.12090</strain>
    </source>
</reference>
<feature type="compositionally biased region" description="Basic and acidic residues" evidence="1">
    <location>
        <begin position="49"/>
        <end position="68"/>
    </location>
</feature>
<comment type="caution">
    <text evidence="2">The sequence shown here is derived from an EMBL/GenBank/DDBJ whole genome shotgun (WGS) entry which is preliminary data.</text>
</comment>
<accession>A0ABT8S9T1</accession>
<dbReference type="Proteomes" id="UP001169027">
    <property type="component" value="Unassembled WGS sequence"/>
</dbReference>
<sequence>MSTNTKTIAPAAKKAGAKTTRVKKPAASAPAKKRVSKPRVPSQKQLLARQERREQREAERADRSAKRVLQKELEKKARLIAREERKKQREAAKLAERLARKEAKAALKLARKAGRPGVPTIKKDMEIDHAELLKPWTERPLTGRDVDTLCKRFELNASEFASALGLQNRFAFAKLLRSSKVIPFDVEMLCRLYDESPSPAPWRKYEADEVFKAMYGSLIDHVCKHGVNEDRDYIEMQYSKRFTSALDRSSSTAYRWMEKTEGSGARLVIDLLLRKIMSMPNPREALERLSTVVHRVRGGDFETRGPAPVPGAPRSKRGRASGRSAARRGSAMPLPIRPLTL</sequence>